<feature type="non-terminal residue" evidence="1">
    <location>
        <position position="1"/>
    </location>
</feature>
<dbReference type="AlphaFoldDB" id="A0A0H5QNV9"/>
<feature type="non-terminal residue" evidence="1">
    <location>
        <position position="633"/>
    </location>
</feature>
<dbReference type="EMBL" id="HACM01003266">
    <property type="protein sequence ID" value="CRZ03708.1"/>
    <property type="molecule type" value="Transcribed_RNA"/>
</dbReference>
<accession>A0A0H5QNV9</accession>
<sequence>RDRDRNLTSFRSRYESHAKTVLQRTVFLSWARRGRIAHQRARLRSAIKSRTVKHLFHRWCRISQICVRRRQQLLHCLDWRYSAMMLRTVQQWKVFTAGRMMQERRCDHLRLDIYMRRRRDHFLLWSSAQRWRKNCRVVAQRIQSRCDRSHLRLALRQFQRNTAAIRNENATKRHQISVAIVSRSFAILNAALGAWKSRTETMKQIRLKLVQIGERRTICQQGIVIQQWHSLGQTLRQCSLHYQKRICQRAFHQWTQFRCDERHRRQCTTTFYSIWLRYAHRLAIHRWQRQHRDLNMIDQIRTQYVQSQSSRHHRHLLFKAWFRRLKQRRRLTLMKRRKQEGRVRTLTTLHRAWRQFTWRNRHLKMTIYLTVLRAIRVKLCSAMARWRASPSCQGYIPPVKPLALVRLWSQRSATLGGALTLAHWRIRFVIKQKGRLDNRLCSMSEELENLIAEHRRCGERDQRHMSMIAQTKEALSKASSERNVLMTRTVAYWSAEKTTCIQALQERHQKEIVEMSRKLKENESQNNVVLQDSLIRIQRNKSICSALVTLNTLQCRGSRMLRLLFRWTRRARALRSLRSIFHSHSQRVVLRAFIRWRFAPSDLYKTSLDALQSSVDAMREERETERCVVSALE</sequence>
<evidence type="ECO:0000313" key="1">
    <source>
        <dbReference type="EMBL" id="CRZ03708.1"/>
    </source>
</evidence>
<evidence type="ECO:0008006" key="2">
    <source>
        <dbReference type="Google" id="ProtNLM"/>
    </source>
</evidence>
<reference evidence="1" key="1">
    <citation type="submission" date="2015-04" db="EMBL/GenBank/DDBJ databases">
        <title>The genome sequence of the plant pathogenic Rhizarian Plasmodiophora brassicae reveals insights in its biotrophic life cycle and the origin of chitin synthesis.</title>
        <authorList>
            <person name="Schwelm A."/>
            <person name="Fogelqvist J."/>
            <person name="Knaust A."/>
            <person name="Julke S."/>
            <person name="Lilja T."/>
            <person name="Dhandapani V."/>
            <person name="Bonilla-Rosso G."/>
            <person name="Karlsson M."/>
            <person name="Shevchenko A."/>
            <person name="Choi S.R."/>
            <person name="Kim H.G."/>
            <person name="Park J.Y."/>
            <person name="Lim Y.P."/>
            <person name="Ludwig-Muller J."/>
            <person name="Dixelius C."/>
        </authorList>
    </citation>
    <scope>NUCLEOTIDE SEQUENCE</scope>
    <source>
        <tissue evidence="1">Potato root galls</tissue>
    </source>
</reference>
<proteinExistence type="predicted"/>
<name>A0A0H5QNV9_9EUKA</name>
<protein>
    <recommendedName>
        <fullName evidence="2">Sfi1 spindle body domain-containing protein</fullName>
    </recommendedName>
</protein>
<organism evidence="1">
    <name type="scientific">Spongospora subterranea</name>
    <dbReference type="NCBI Taxonomy" id="70186"/>
    <lineage>
        <taxon>Eukaryota</taxon>
        <taxon>Sar</taxon>
        <taxon>Rhizaria</taxon>
        <taxon>Endomyxa</taxon>
        <taxon>Phytomyxea</taxon>
        <taxon>Plasmodiophorida</taxon>
        <taxon>Plasmodiophoridae</taxon>
        <taxon>Spongospora</taxon>
    </lineage>
</organism>